<sequence>MSYSMFTITHVGNSNLDTVAIEKQIAEYISTSHSNVTVMKDEYSSAQNDALTIIVYPDEENDNDVPTSTEAIFDKLNNLISDESCEWATKDTTCTITTEEEEEVSIDENEALELWRNIPDEERTLHLNVLPNPDGELIQPRHNTDSELTEVISSPTESQLKRDPTLLEFDNVERVDIANIDQISWDKPIIITNVLSDELQNSILTRKQLMIDKYGDTTVRTGNRETLIENGFTNSMPMSLDDAWDIRNHGSMQNDCGTIVFSPVKELTSDFISELKPLCDCFPNESKSDPIEKKFTLTIASEGFGIGMHKHNPAMFMLLTGRKKWYMSNSEDLEGVIDTHPGFYRDLSSHKCIQQPGEVLYVPNEWYHEIFNLDYTVGIQALPDQ</sequence>
<dbReference type="AlphaFoldDB" id="A0AAD3HFW7"/>
<name>A0AAD3HFW7_9STRA</name>
<protein>
    <recommendedName>
        <fullName evidence="1">JmjC domain-containing protein</fullName>
    </recommendedName>
</protein>
<reference evidence="2 3" key="1">
    <citation type="journal article" date="2021" name="Sci. Rep.">
        <title>The genome of the diatom Chaetoceros tenuissimus carries an ancient integrated fragment of an extant virus.</title>
        <authorList>
            <person name="Hongo Y."/>
            <person name="Kimura K."/>
            <person name="Takaki Y."/>
            <person name="Yoshida Y."/>
            <person name="Baba S."/>
            <person name="Kobayashi G."/>
            <person name="Nagasaki K."/>
            <person name="Hano T."/>
            <person name="Tomaru Y."/>
        </authorList>
    </citation>
    <scope>NUCLEOTIDE SEQUENCE [LARGE SCALE GENOMIC DNA]</scope>
    <source>
        <strain evidence="2 3">NIES-3715</strain>
    </source>
</reference>
<organism evidence="2 3">
    <name type="scientific">Chaetoceros tenuissimus</name>
    <dbReference type="NCBI Taxonomy" id="426638"/>
    <lineage>
        <taxon>Eukaryota</taxon>
        <taxon>Sar</taxon>
        <taxon>Stramenopiles</taxon>
        <taxon>Ochrophyta</taxon>
        <taxon>Bacillariophyta</taxon>
        <taxon>Coscinodiscophyceae</taxon>
        <taxon>Chaetocerotophycidae</taxon>
        <taxon>Chaetocerotales</taxon>
        <taxon>Chaetocerotaceae</taxon>
        <taxon>Chaetoceros</taxon>
    </lineage>
</organism>
<evidence type="ECO:0000313" key="2">
    <source>
        <dbReference type="EMBL" id="GFH61816.1"/>
    </source>
</evidence>
<proteinExistence type="predicted"/>
<comment type="caution">
    <text evidence="2">The sequence shown here is derived from an EMBL/GenBank/DDBJ whole genome shotgun (WGS) entry which is preliminary data.</text>
</comment>
<dbReference type="InterPro" id="IPR050910">
    <property type="entry name" value="JMJD6_ArgDemeth/LysHydrox"/>
</dbReference>
<keyword evidence="3" id="KW-1185">Reference proteome</keyword>
<dbReference type="SUPFAM" id="SSF51197">
    <property type="entry name" value="Clavaminate synthase-like"/>
    <property type="match status" value="1"/>
</dbReference>
<dbReference type="EMBL" id="BLLK01000075">
    <property type="protein sequence ID" value="GFH61816.1"/>
    <property type="molecule type" value="Genomic_DNA"/>
</dbReference>
<evidence type="ECO:0000313" key="3">
    <source>
        <dbReference type="Proteomes" id="UP001054902"/>
    </source>
</evidence>
<accession>A0AAD3HFW7</accession>
<dbReference type="Gene3D" id="2.60.120.650">
    <property type="entry name" value="Cupin"/>
    <property type="match status" value="1"/>
</dbReference>
<gene>
    <name evidence="2" type="ORF">CTEN210_18292</name>
</gene>
<dbReference type="PANTHER" id="PTHR12480">
    <property type="entry name" value="ARGININE DEMETHYLASE AND LYSYL-HYDROXYLASE JMJD"/>
    <property type="match status" value="1"/>
</dbReference>
<evidence type="ECO:0000259" key="1">
    <source>
        <dbReference type="PROSITE" id="PS51184"/>
    </source>
</evidence>
<feature type="domain" description="JmjC" evidence="1">
    <location>
        <begin position="251"/>
        <end position="385"/>
    </location>
</feature>
<dbReference type="PROSITE" id="PS51184">
    <property type="entry name" value="JMJC"/>
    <property type="match status" value="1"/>
</dbReference>
<dbReference type="Proteomes" id="UP001054902">
    <property type="component" value="Unassembled WGS sequence"/>
</dbReference>
<dbReference type="InterPro" id="IPR003347">
    <property type="entry name" value="JmjC_dom"/>
</dbReference>